<keyword evidence="4" id="KW-0378">Hydrolase</keyword>
<keyword evidence="3" id="KW-0479">Metal-binding</keyword>
<dbReference type="Pfam" id="PF01431">
    <property type="entry name" value="Peptidase_M13"/>
    <property type="match status" value="1"/>
</dbReference>
<dbReference type="InterPro" id="IPR000718">
    <property type="entry name" value="Peptidase_M13"/>
</dbReference>
<dbReference type="PANTHER" id="PTHR11733">
    <property type="entry name" value="ZINC METALLOPROTEASE FAMILY M13 NEPRILYSIN-RELATED"/>
    <property type="match status" value="1"/>
</dbReference>
<dbReference type="PRINTS" id="PR00786">
    <property type="entry name" value="NEPRILYSIN"/>
</dbReference>
<evidence type="ECO:0000256" key="1">
    <source>
        <dbReference type="ARBA" id="ARBA00001947"/>
    </source>
</evidence>
<keyword evidence="8" id="KW-1185">Reference proteome</keyword>
<dbReference type="GO" id="GO:0004222">
    <property type="term" value="F:metalloendopeptidase activity"/>
    <property type="evidence" value="ECO:0007669"/>
    <property type="project" value="InterPro"/>
</dbReference>
<dbReference type="GO" id="GO:0005886">
    <property type="term" value="C:plasma membrane"/>
    <property type="evidence" value="ECO:0007669"/>
    <property type="project" value="TreeGrafter"/>
</dbReference>
<dbReference type="EMBL" id="CAIIXF020000008">
    <property type="protein sequence ID" value="CAH1790858.1"/>
    <property type="molecule type" value="Genomic_DNA"/>
</dbReference>
<evidence type="ECO:0000256" key="5">
    <source>
        <dbReference type="ARBA" id="ARBA00022833"/>
    </source>
</evidence>
<dbReference type="InterPro" id="IPR036465">
    <property type="entry name" value="vWFA_dom_sf"/>
</dbReference>
<keyword evidence="2" id="KW-0645">Protease</keyword>
<reference evidence="7" key="1">
    <citation type="submission" date="2022-03" db="EMBL/GenBank/DDBJ databases">
        <authorList>
            <person name="Martin C."/>
        </authorList>
    </citation>
    <scope>NUCLEOTIDE SEQUENCE</scope>
</reference>
<dbReference type="AlphaFoldDB" id="A0A8J1U5B4"/>
<dbReference type="Proteomes" id="UP000749559">
    <property type="component" value="Unassembled WGS sequence"/>
</dbReference>
<keyword evidence="6" id="KW-0482">Metalloprotease</keyword>
<dbReference type="Pfam" id="PF05649">
    <property type="entry name" value="Peptidase_M13_N"/>
    <property type="match status" value="1"/>
</dbReference>
<dbReference type="InterPro" id="IPR024079">
    <property type="entry name" value="MetalloPept_cat_dom_sf"/>
</dbReference>
<name>A0A8J1U5B4_OWEFU</name>
<dbReference type="InterPro" id="IPR018497">
    <property type="entry name" value="Peptidase_M13_C"/>
</dbReference>
<protein>
    <submittedName>
        <fullName evidence="7">Uncharacterized protein</fullName>
    </submittedName>
</protein>
<dbReference type="GO" id="GO:0016485">
    <property type="term" value="P:protein processing"/>
    <property type="evidence" value="ECO:0007669"/>
    <property type="project" value="TreeGrafter"/>
</dbReference>
<dbReference type="PROSITE" id="PS50234">
    <property type="entry name" value="VWFA"/>
    <property type="match status" value="1"/>
</dbReference>
<accession>A0A8J1U5B4</accession>
<keyword evidence="5" id="KW-0862">Zinc</keyword>
<dbReference type="Gene3D" id="3.40.50.410">
    <property type="entry name" value="von Willebrand factor, type A domain"/>
    <property type="match status" value="1"/>
</dbReference>
<comment type="caution">
    <text evidence="7">The sequence shown here is derived from an EMBL/GenBank/DDBJ whole genome shotgun (WGS) entry which is preliminary data.</text>
</comment>
<dbReference type="Gene3D" id="3.40.390.10">
    <property type="entry name" value="Collagenase (Catalytic Domain)"/>
    <property type="match status" value="1"/>
</dbReference>
<gene>
    <name evidence="7" type="ORF">OFUS_LOCUS16019</name>
</gene>
<dbReference type="OrthoDB" id="6475849at2759"/>
<evidence type="ECO:0000256" key="6">
    <source>
        <dbReference type="ARBA" id="ARBA00023049"/>
    </source>
</evidence>
<dbReference type="SUPFAM" id="SSF55486">
    <property type="entry name" value="Metalloproteases ('zincins'), catalytic domain"/>
    <property type="match status" value="1"/>
</dbReference>
<dbReference type="CDD" id="cd08662">
    <property type="entry name" value="M13"/>
    <property type="match status" value="1"/>
</dbReference>
<dbReference type="SMART" id="SM00327">
    <property type="entry name" value="VWA"/>
    <property type="match status" value="1"/>
</dbReference>
<dbReference type="InterPro" id="IPR002035">
    <property type="entry name" value="VWF_A"/>
</dbReference>
<dbReference type="Pfam" id="PF00092">
    <property type="entry name" value="VWA"/>
    <property type="match status" value="1"/>
</dbReference>
<dbReference type="PROSITE" id="PS51885">
    <property type="entry name" value="NEPRILYSIN"/>
    <property type="match status" value="1"/>
</dbReference>
<dbReference type="InterPro" id="IPR008753">
    <property type="entry name" value="Peptidase_M13_N"/>
</dbReference>
<evidence type="ECO:0000256" key="3">
    <source>
        <dbReference type="ARBA" id="ARBA00022723"/>
    </source>
</evidence>
<evidence type="ECO:0000313" key="7">
    <source>
        <dbReference type="EMBL" id="CAH1790858.1"/>
    </source>
</evidence>
<dbReference type="GO" id="GO:0046872">
    <property type="term" value="F:metal ion binding"/>
    <property type="evidence" value="ECO:0007669"/>
    <property type="project" value="UniProtKB-KW"/>
</dbReference>
<sequence>MRNLEPLVFVVQCLMIFTIMDGLCAEEPKDLCLDLVFAIDNPATISEVHREAIHKLIQDILSTVDIGSKKAKVGLVTFGNRADLEFGINKFKTRHNLSSAIMSIMTQKIQPGEPKPGLALWEVVQLTRQNSELLRDKVIDEHSGKPRGRVLVIITSYAGISSSTHVRTIKQVYKLKKDGVIPLFIQLDNKSPGIDRFKSFEAIFEGDTFFTRNVSSAALSVIDAIGDFRCGCRGTSDVCLTQECIQAAAYMMKQMDETVDPCDDFYEYACGRFMREVVIPEGESWFGPVKALRQEVEIKLRASLMEDVGPTDIESTIKSKDLYASCMNESGIEERGMTPLRDFIKSLGGWPILGNVSWSTWNEKEFDWQSLLAQSGRLNIYSLITSYVELDEKNSSVYILGLNDAFQLGMPGSDSREYLLEGRNSTFVKGYEEWMVSFVMLMKETDDKTTEAQVRQDVGDVIDFDIQIAEITISKEARRDRERFYNKWTVDFLQNNITGMDWLRYLNELFEGVSITITNDLEINVAVPQYFRNLIELINNTPKHVVANYLLWIAVTDGGGLDIAVGSDFREIRYKYNEVIFGSTLEKPRWKICTQYVANYLMTLPSAWLYLKNNFDRESKEVALDMVNQLKSSFTKMVKEQDWMTEAVKTAALEKLEAMRLIIGFDDFILEADMINKEFEKLIITRELMFENVVASMRFLANENFRKIGKLFTDEKSEVSKEIPPHTVNAAYYPTLNMMVFPAGYLQPPYYHKNNPKYLNFGAIGMTIGHEMTHGFDDQGRLYDKNGNLLQWWPDNVIKEFKDRAQCFVNQYGNFTIPEINMNVNGINTQGENIADNGGLKQALMAYRSWAKEQDGKEKGLPGLDLNNEQLFFLSYAQTFCEMEKPESLINLVKTLPYPPGRLRVLGSLHNCPDFSEVFNCNKGDKMNPINKCKLW</sequence>
<dbReference type="InterPro" id="IPR042089">
    <property type="entry name" value="Peptidase_M13_dom_2"/>
</dbReference>
<evidence type="ECO:0000256" key="2">
    <source>
        <dbReference type="ARBA" id="ARBA00022670"/>
    </source>
</evidence>
<proteinExistence type="predicted"/>
<evidence type="ECO:0000313" key="8">
    <source>
        <dbReference type="Proteomes" id="UP000749559"/>
    </source>
</evidence>
<comment type="cofactor">
    <cofactor evidence="1">
        <name>Zn(2+)</name>
        <dbReference type="ChEBI" id="CHEBI:29105"/>
    </cofactor>
</comment>
<dbReference type="Gene3D" id="1.10.1380.10">
    <property type="entry name" value="Neutral endopeptidase , domain2"/>
    <property type="match status" value="1"/>
</dbReference>
<evidence type="ECO:0000256" key="4">
    <source>
        <dbReference type="ARBA" id="ARBA00022801"/>
    </source>
</evidence>
<organism evidence="7 8">
    <name type="scientific">Owenia fusiformis</name>
    <name type="common">Polychaete worm</name>
    <dbReference type="NCBI Taxonomy" id="6347"/>
    <lineage>
        <taxon>Eukaryota</taxon>
        <taxon>Metazoa</taxon>
        <taxon>Spiralia</taxon>
        <taxon>Lophotrochozoa</taxon>
        <taxon>Annelida</taxon>
        <taxon>Polychaeta</taxon>
        <taxon>Sedentaria</taxon>
        <taxon>Canalipalpata</taxon>
        <taxon>Sabellida</taxon>
        <taxon>Oweniida</taxon>
        <taxon>Oweniidae</taxon>
        <taxon>Owenia</taxon>
    </lineage>
</organism>
<dbReference type="SUPFAM" id="SSF53300">
    <property type="entry name" value="vWA-like"/>
    <property type="match status" value="1"/>
</dbReference>
<dbReference type="PANTHER" id="PTHR11733:SF237">
    <property type="entry name" value="NEPRILYSIN-LIKE 4"/>
    <property type="match status" value="1"/>
</dbReference>